<evidence type="ECO:0000313" key="2">
    <source>
        <dbReference type="Proteomes" id="UP001216558"/>
    </source>
</evidence>
<accession>A0ABT5JMM3</accession>
<sequence length="192" mass="21405">MTHSLHAPVLASLIIIRNRPEFAPGSAISTLALFTVERFGRREARFDVLHRAFHRRTPRARIIDDLCAGIAPGAELLVRMPRIDAEAHRHQHVTGAAPGATDLDLIQRQLPHHTIIPVQISDAQLVDAGRGLGLEMADVWSTPLQRKRRAPEEAMALWSIYTAAYCRGAEAKVLFAAFRAWRALQDARPITF</sequence>
<evidence type="ECO:0008006" key="3">
    <source>
        <dbReference type="Google" id="ProtNLM"/>
    </source>
</evidence>
<proteinExistence type="predicted"/>
<name>A0ABT5JMM3_9SPHN</name>
<protein>
    <recommendedName>
        <fullName evidence="3">LysR substrate-binding domain-containing protein</fullName>
    </recommendedName>
</protein>
<gene>
    <name evidence="1" type="ORF">OIK40_04285</name>
</gene>
<reference evidence="1 2" key="1">
    <citation type="submission" date="2022-10" db="EMBL/GenBank/DDBJ databases">
        <title>Erythrobacter sp. sf7 Genome sequencing.</title>
        <authorList>
            <person name="Park S."/>
        </authorList>
    </citation>
    <scope>NUCLEOTIDE SEQUENCE [LARGE SCALE GENOMIC DNA]</scope>
    <source>
        <strain evidence="2">sf7</strain>
    </source>
</reference>
<keyword evidence="2" id="KW-1185">Reference proteome</keyword>
<dbReference type="EMBL" id="JAQQXQ010000002">
    <property type="protein sequence ID" value="MDC8753858.1"/>
    <property type="molecule type" value="Genomic_DNA"/>
</dbReference>
<dbReference type="Proteomes" id="UP001216558">
    <property type="component" value="Unassembled WGS sequence"/>
</dbReference>
<comment type="caution">
    <text evidence="1">The sequence shown here is derived from an EMBL/GenBank/DDBJ whole genome shotgun (WGS) entry which is preliminary data.</text>
</comment>
<dbReference type="RefSeq" id="WP_273676486.1">
    <property type="nucleotide sequence ID" value="NZ_JAQQXQ010000002.1"/>
</dbReference>
<evidence type="ECO:0000313" key="1">
    <source>
        <dbReference type="EMBL" id="MDC8753858.1"/>
    </source>
</evidence>
<organism evidence="1 2">
    <name type="scientific">Erythrobacter fulvus</name>
    <dbReference type="NCBI Taxonomy" id="2987523"/>
    <lineage>
        <taxon>Bacteria</taxon>
        <taxon>Pseudomonadati</taxon>
        <taxon>Pseudomonadota</taxon>
        <taxon>Alphaproteobacteria</taxon>
        <taxon>Sphingomonadales</taxon>
        <taxon>Erythrobacteraceae</taxon>
        <taxon>Erythrobacter/Porphyrobacter group</taxon>
        <taxon>Erythrobacter</taxon>
    </lineage>
</organism>